<dbReference type="InterPro" id="IPR009875">
    <property type="entry name" value="PilZ_domain"/>
</dbReference>
<sequence length="221" mass="25090">MKPSISSADINALLCLLPNTDADMQLIAQAQPVRLRTTYFGTDGEQCLFFRYPASTELVNTTHLIEPDTQVVIRYVLDEPYGEVVAFKVRVLKVIYSPLPMVITSFPSVLQKLGLRSQKRAVSGVPVEVVLDEQENRQAEGLIVDISKNGCKLLIPFKTVLQVIQSEEKITLCVELAERTLLIAARVKNVRIEKEFHAYGMQFEDYDNQLERLLERYMITL</sequence>
<evidence type="ECO:0000256" key="2">
    <source>
        <dbReference type="ARBA" id="ARBA00022741"/>
    </source>
</evidence>
<evidence type="ECO:0000313" key="7">
    <source>
        <dbReference type="Proteomes" id="UP000006251"/>
    </source>
</evidence>
<dbReference type="Gene3D" id="2.30.110.10">
    <property type="entry name" value="Electron Transport, Fmn-binding Protein, Chain A"/>
    <property type="match status" value="1"/>
</dbReference>
<keyword evidence="3" id="KW-0975">Bacterial flagellum</keyword>
<evidence type="ECO:0000259" key="5">
    <source>
        <dbReference type="Pfam" id="PF12945"/>
    </source>
</evidence>
<comment type="caution">
    <text evidence="6">The sequence shown here is derived from an EMBL/GenBank/DDBJ whole genome shotgun (WGS) entry which is preliminary data.</text>
</comment>
<name>K6Y5V3_9ALTE</name>
<keyword evidence="1" id="KW-0973">c-di-GMP</keyword>
<gene>
    <name evidence="6" type="ORF">GPAL_1296</name>
</gene>
<dbReference type="InterPro" id="IPR009926">
    <property type="entry name" value="T3SS_YcgR_PilZN"/>
</dbReference>
<reference evidence="7" key="1">
    <citation type="journal article" date="2014" name="Environ. Microbiol.">
        <title>Comparative genomics of the marine bacterial genus Glaciecola reveals the high degree of genomic diversity and genomic characteristic for cold adaptation.</title>
        <authorList>
            <person name="Qin Q.L."/>
            <person name="Xie B.B."/>
            <person name="Yu Y."/>
            <person name="Shu Y.L."/>
            <person name="Rong J.C."/>
            <person name="Zhang Y.J."/>
            <person name="Zhao D.L."/>
            <person name="Chen X.L."/>
            <person name="Zhang X.Y."/>
            <person name="Chen B."/>
            <person name="Zhou B.C."/>
            <person name="Zhang Y.Z."/>
        </authorList>
    </citation>
    <scope>NUCLEOTIDE SEQUENCE [LARGE SCALE GENOMIC DNA]</scope>
    <source>
        <strain evidence="7">ACAM 615</strain>
    </source>
</reference>
<evidence type="ECO:0000259" key="4">
    <source>
        <dbReference type="Pfam" id="PF07238"/>
    </source>
</evidence>
<organism evidence="6 7">
    <name type="scientific">Brumicola pallidula DSM 14239 = ACAM 615</name>
    <dbReference type="NCBI Taxonomy" id="1121922"/>
    <lineage>
        <taxon>Bacteria</taxon>
        <taxon>Pseudomonadati</taxon>
        <taxon>Pseudomonadota</taxon>
        <taxon>Gammaproteobacteria</taxon>
        <taxon>Alteromonadales</taxon>
        <taxon>Alteromonadaceae</taxon>
        <taxon>Brumicola</taxon>
    </lineage>
</organism>
<dbReference type="AlphaFoldDB" id="K6Y5V3"/>
<proteinExistence type="predicted"/>
<dbReference type="RefSeq" id="WP_006010157.1">
    <property type="nucleotide sequence ID" value="NZ_BAEQ01000023.1"/>
</dbReference>
<feature type="domain" description="Type III secretion system flagellar brake protein YcgR PilZN" evidence="5">
    <location>
        <begin position="18"/>
        <end position="107"/>
    </location>
</feature>
<dbReference type="SUPFAM" id="SSF141371">
    <property type="entry name" value="PilZ domain-like"/>
    <property type="match status" value="2"/>
</dbReference>
<evidence type="ECO:0000313" key="6">
    <source>
        <dbReference type="EMBL" id="GAC28169.1"/>
    </source>
</evidence>
<evidence type="ECO:0000256" key="1">
    <source>
        <dbReference type="ARBA" id="ARBA00022636"/>
    </source>
</evidence>
<evidence type="ECO:0008006" key="8">
    <source>
        <dbReference type="Google" id="ProtNLM"/>
    </source>
</evidence>
<dbReference type="STRING" id="1121922.GCA_000428905_00610"/>
<keyword evidence="2" id="KW-0547">Nucleotide-binding</keyword>
<dbReference type="InterPro" id="IPR012349">
    <property type="entry name" value="Split_barrel_FMN-bd"/>
</dbReference>
<dbReference type="Gene3D" id="2.40.10.220">
    <property type="entry name" value="predicted glycosyltransferase like domains"/>
    <property type="match status" value="1"/>
</dbReference>
<evidence type="ECO:0000256" key="3">
    <source>
        <dbReference type="ARBA" id="ARBA00023143"/>
    </source>
</evidence>
<dbReference type="Pfam" id="PF12945">
    <property type="entry name" value="PilZNR"/>
    <property type="match status" value="1"/>
</dbReference>
<dbReference type="EMBL" id="BAEQ01000023">
    <property type="protein sequence ID" value="GAC28169.1"/>
    <property type="molecule type" value="Genomic_DNA"/>
</dbReference>
<dbReference type="Proteomes" id="UP000006251">
    <property type="component" value="Unassembled WGS sequence"/>
</dbReference>
<accession>K6Y5V3</accession>
<protein>
    <recommendedName>
        <fullName evidence="8">Type IV pilus assembly PilZ</fullName>
    </recommendedName>
</protein>
<dbReference type="GO" id="GO:0035438">
    <property type="term" value="F:cyclic-di-GMP binding"/>
    <property type="evidence" value="ECO:0007669"/>
    <property type="project" value="InterPro"/>
</dbReference>
<dbReference type="OrthoDB" id="5761885at2"/>
<dbReference type="Pfam" id="PF07238">
    <property type="entry name" value="PilZ"/>
    <property type="match status" value="1"/>
</dbReference>
<keyword evidence="7" id="KW-1185">Reference proteome</keyword>
<feature type="domain" description="PilZ" evidence="4">
    <location>
        <begin position="116"/>
        <end position="218"/>
    </location>
</feature>